<keyword evidence="5" id="KW-1185">Reference proteome</keyword>
<name>A0A7W7FX84_9PSEU</name>
<dbReference type="Pfam" id="PF01575">
    <property type="entry name" value="MaoC_dehydratas"/>
    <property type="match status" value="1"/>
</dbReference>
<dbReference type="SUPFAM" id="SSF54637">
    <property type="entry name" value="Thioesterase/thiol ester dehydrase-isomerase"/>
    <property type="match status" value="2"/>
</dbReference>
<dbReference type="InterPro" id="IPR002539">
    <property type="entry name" value="MaoC-like_dom"/>
</dbReference>
<reference evidence="4 5" key="1">
    <citation type="submission" date="2020-08" db="EMBL/GenBank/DDBJ databases">
        <title>Sequencing the genomes of 1000 actinobacteria strains.</title>
        <authorList>
            <person name="Klenk H.-P."/>
        </authorList>
    </citation>
    <scope>NUCLEOTIDE SEQUENCE [LARGE SCALE GENOMIC DNA]</scope>
    <source>
        <strain evidence="4 5">DSM 44230</strain>
    </source>
</reference>
<protein>
    <submittedName>
        <fullName evidence="4">Acyl dehydratase</fullName>
    </submittedName>
</protein>
<evidence type="ECO:0000313" key="4">
    <source>
        <dbReference type="EMBL" id="MBB4681052.1"/>
    </source>
</evidence>
<dbReference type="InterPro" id="IPR029069">
    <property type="entry name" value="HotDog_dom_sf"/>
</dbReference>
<dbReference type="CDD" id="cd03448">
    <property type="entry name" value="HDE_HSD"/>
    <property type="match status" value="1"/>
</dbReference>
<evidence type="ECO:0000259" key="3">
    <source>
        <dbReference type="Pfam" id="PF22622"/>
    </source>
</evidence>
<evidence type="ECO:0000259" key="2">
    <source>
        <dbReference type="Pfam" id="PF01575"/>
    </source>
</evidence>
<feature type="domain" description="MaoC-like" evidence="2">
    <location>
        <begin position="155"/>
        <end position="251"/>
    </location>
</feature>
<dbReference type="Pfam" id="PF22622">
    <property type="entry name" value="MFE-2_hydrat-2_N"/>
    <property type="match status" value="1"/>
</dbReference>
<dbReference type="GO" id="GO:0006635">
    <property type="term" value="P:fatty acid beta-oxidation"/>
    <property type="evidence" value="ECO:0007669"/>
    <property type="project" value="TreeGrafter"/>
</dbReference>
<dbReference type="EMBL" id="JACHMH010000001">
    <property type="protein sequence ID" value="MBB4681052.1"/>
    <property type="molecule type" value="Genomic_DNA"/>
</dbReference>
<dbReference type="PANTHER" id="PTHR13078">
    <property type="entry name" value="PEROXISOMAL MULTIFUNCTIONAL ENZYME TYPE 2-RELATED"/>
    <property type="match status" value="1"/>
</dbReference>
<evidence type="ECO:0000313" key="5">
    <source>
        <dbReference type="Proteomes" id="UP000533598"/>
    </source>
</evidence>
<dbReference type="GO" id="GO:0003857">
    <property type="term" value="F:(3S)-3-hydroxyacyl-CoA dehydrogenase (NAD+) activity"/>
    <property type="evidence" value="ECO:0007669"/>
    <property type="project" value="TreeGrafter"/>
</dbReference>
<feature type="domain" description="Peroxisomal multifunctional enzyme type 2-like N-terminal" evidence="3">
    <location>
        <begin position="18"/>
        <end position="139"/>
    </location>
</feature>
<dbReference type="GO" id="GO:0004300">
    <property type="term" value="F:enoyl-CoA hydratase activity"/>
    <property type="evidence" value="ECO:0007669"/>
    <property type="project" value="TreeGrafter"/>
</dbReference>
<comment type="caution">
    <text evidence="4">The sequence shown here is derived from an EMBL/GenBank/DDBJ whole genome shotgun (WGS) entry which is preliminary data.</text>
</comment>
<dbReference type="GO" id="GO:0044594">
    <property type="term" value="F:17-beta-hydroxysteroid dehydrogenase (NAD+) activity"/>
    <property type="evidence" value="ECO:0007669"/>
    <property type="project" value="TreeGrafter"/>
</dbReference>
<dbReference type="PANTHER" id="PTHR13078:SF59">
    <property type="entry name" value="ENOYL-COA HYDRATASE CHSH3"/>
    <property type="match status" value="1"/>
</dbReference>
<gene>
    <name evidence="4" type="ORF">HNR67_007170</name>
</gene>
<dbReference type="Gene3D" id="3.10.129.10">
    <property type="entry name" value="Hotdog Thioesterase"/>
    <property type="match status" value="2"/>
</dbReference>
<accession>A0A7W7FX84</accession>
<dbReference type="InterPro" id="IPR054357">
    <property type="entry name" value="MFE-2_N"/>
</dbReference>
<sequence length="277" mass="29730">MPIDPDRAIGAELPPVEFSWSPTDVLLYHLALGASELPYTYEPGLQVLPTFGVVAPTLHVTAPPTVSYPGVELDLTKVLHGEQSISLRRPIPVAGTARLVTRIVAVYDKGESAVIVQESTVDIDDDPLFSTRSSIFARGAGGFGGDRGPSVRFAAPEREPDAVLDTPTLPQQAMLYRLCGDRNPLHIDPAFAARAGFPQPILHGLCVYGMVAKSIVDSMLSGRTDRLAGFGARFTGVLYPGEPVRTRVWRSPESWTFVTTAPERADAPVLTGSLTAL</sequence>
<dbReference type="RefSeq" id="WP_185007322.1">
    <property type="nucleotide sequence ID" value="NZ_BAAAUI010000039.1"/>
</dbReference>
<comment type="similarity">
    <text evidence="1">Belongs to the enoyl-CoA hydratase/isomerase family.</text>
</comment>
<proteinExistence type="inferred from homology"/>
<dbReference type="AlphaFoldDB" id="A0A7W7FX84"/>
<evidence type="ECO:0000256" key="1">
    <source>
        <dbReference type="ARBA" id="ARBA00005254"/>
    </source>
</evidence>
<dbReference type="Proteomes" id="UP000533598">
    <property type="component" value="Unassembled WGS sequence"/>
</dbReference>
<organism evidence="4 5">
    <name type="scientific">Crossiella cryophila</name>
    <dbReference type="NCBI Taxonomy" id="43355"/>
    <lineage>
        <taxon>Bacteria</taxon>
        <taxon>Bacillati</taxon>
        <taxon>Actinomycetota</taxon>
        <taxon>Actinomycetes</taxon>
        <taxon>Pseudonocardiales</taxon>
        <taxon>Pseudonocardiaceae</taxon>
        <taxon>Crossiella</taxon>
    </lineage>
</organism>